<dbReference type="Pfam" id="PF01739">
    <property type="entry name" value="CheR"/>
    <property type="match status" value="1"/>
</dbReference>
<dbReference type="Gene3D" id="3.40.50.150">
    <property type="entry name" value="Vaccinia Virus protein VP39"/>
    <property type="match status" value="1"/>
</dbReference>
<proteinExistence type="predicted"/>
<evidence type="ECO:0000313" key="8">
    <source>
        <dbReference type="Proteomes" id="UP000552700"/>
    </source>
</evidence>
<name>A0A841IYF9_9SPHN</name>
<reference evidence="7 8" key="1">
    <citation type="submission" date="2020-08" db="EMBL/GenBank/DDBJ databases">
        <title>Genomic Encyclopedia of Type Strains, Phase IV (KMG-IV): sequencing the most valuable type-strain genomes for metagenomic binning, comparative biology and taxonomic classification.</title>
        <authorList>
            <person name="Goeker M."/>
        </authorList>
    </citation>
    <scope>NUCLEOTIDE SEQUENCE [LARGE SCALE GENOMIC DNA]</scope>
    <source>
        <strain evidence="7 8">DSM 102255</strain>
    </source>
</reference>
<dbReference type="InterPro" id="IPR050903">
    <property type="entry name" value="Bact_Chemotaxis_MeTrfase"/>
</dbReference>
<dbReference type="EC" id="2.1.1.80" evidence="2"/>
<evidence type="ECO:0000256" key="4">
    <source>
        <dbReference type="ARBA" id="ARBA00022679"/>
    </source>
</evidence>
<dbReference type="Proteomes" id="UP000552700">
    <property type="component" value="Unassembled WGS sequence"/>
</dbReference>
<evidence type="ECO:0000256" key="5">
    <source>
        <dbReference type="ARBA" id="ARBA00022691"/>
    </source>
</evidence>
<dbReference type="PANTHER" id="PTHR24422">
    <property type="entry name" value="CHEMOTAXIS PROTEIN METHYLTRANSFERASE"/>
    <property type="match status" value="1"/>
</dbReference>
<evidence type="ECO:0000256" key="2">
    <source>
        <dbReference type="ARBA" id="ARBA00012534"/>
    </source>
</evidence>
<accession>A0A841IYF9</accession>
<keyword evidence="5" id="KW-0949">S-adenosyl-L-methionine</keyword>
<feature type="domain" description="CheR-type methyltransferase" evidence="6">
    <location>
        <begin position="10"/>
        <end position="276"/>
    </location>
</feature>
<sequence>MTGSRQSGAIRMIAALLEARTGQVLSENRMWRLETSLKPLMRANSLRSLEDLVARLADQGGGPLANDVVNALLNNESSFFRDHHVFQMLATQILPHIAQTRKEKSLRIWSAGCSTGQEAYSLAMTLRKQADLWKGWQISILATDISSSVVERAQAGLFSQIDVQRGLAVNDLLRWFEPAGDTWRISQELRHMIDFRVDNLFEPQAPSGSYDLVMCRNVQFYFSAEMRRKVFGCLARHSAPGGYLILGAGETVIGQTIDFTASMQFRGIYERVRPKEDASSVKAA</sequence>
<comment type="catalytic activity">
    <reaction evidence="1">
        <text>L-glutamyl-[protein] + S-adenosyl-L-methionine = [protein]-L-glutamate 5-O-methyl ester + S-adenosyl-L-homocysteine</text>
        <dbReference type="Rhea" id="RHEA:24452"/>
        <dbReference type="Rhea" id="RHEA-COMP:10208"/>
        <dbReference type="Rhea" id="RHEA-COMP:10311"/>
        <dbReference type="ChEBI" id="CHEBI:29973"/>
        <dbReference type="ChEBI" id="CHEBI:57856"/>
        <dbReference type="ChEBI" id="CHEBI:59789"/>
        <dbReference type="ChEBI" id="CHEBI:82795"/>
        <dbReference type="EC" id="2.1.1.80"/>
    </reaction>
</comment>
<dbReference type="PROSITE" id="PS50123">
    <property type="entry name" value="CHER"/>
    <property type="match status" value="1"/>
</dbReference>
<organism evidence="7 8">
    <name type="scientific">Sphingobium subterraneum</name>
    <dbReference type="NCBI Taxonomy" id="627688"/>
    <lineage>
        <taxon>Bacteria</taxon>
        <taxon>Pseudomonadati</taxon>
        <taxon>Pseudomonadota</taxon>
        <taxon>Alphaproteobacteria</taxon>
        <taxon>Sphingomonadales</taxon>
        <taxon>Sphingomonadaceae</taxon>
        <taxon>Sphingobium</taxon>
    </lineage>
</organism>
<dbReference type="RefSeq" id="WP_184076361.1">
    <property type="nucleotide sequence ID" value="NZ_JACIJP010000001.1"/>
</dbReference>
<dbReference type="Gene3D" id="1.10.155.10">
    <property type="entry name" value="Chemotaxis receptor methyltransferase CheR, N-terminal domain"/>
    <property type="match status" value="1"/>
</dbReference>
<dbReference type="PRINTS" id="PR00996">
    <property type="entry name" value="CHERMTFRASE"/>
</dbReference>
<dbReference type="EMBL" id="JACIJP010000001">
    <property type="protein sequence ID" value="MBB6122316.1"/>
    <property type="molecule type" value="Genomic_DNA"/>
</dbReference>
<dbReference type="SUPFAM" id="SSF47757">
    <property type="entry name" value="Chemotaxis receptor methyltransferase CheR, N-terminal domain"/>
    <property type="match status" value="1"/>
</dbReference>
<evidence type="ECO:0000259" key="6">
    <source>
        <dbReference type="PROSITE" id="PS50123"/>
    </source>
</evidence>
<keyword evidence="8" id="KW-1185">Reference proteome</keyword>
<dbReference type="CDD" id="cd02440">
    <property type="entry name" value="AdoMet_MTases"/>
    <property type="match status" value="1"/>
</dbReference>
<evidence type="ECO:0000313" key="7">
    <source>
        <dbReference type="EMBL" id="MBB6122316.1"/>
    </source>
</evidence>
<protein>
    <recommendedName>
        <fullName evidence="2">protein-glutamate O-methyltransferase</fullName>
        <ecNumber evidence="2">2.1.1.80</ecNumber>
    </recommendedName>
</protein>
<dbReference type="GO" id="GO:0008983">
    <property type="term" value="F:protein-glutamate O-methyltransferase activity"/>
    <property type="evidence" value="ECO:0007669"/>
    <property type="project" value="UniProtKB-EC"/>
</dbReference>
<evidence type="ECO:0000256" key="1">
    <source>
        <dbReference type="ARBA" id="ARBA00001541"/>
    </source>
</evidence>
<dbReference type="SUPFAM" id="SSF53335">
    <property type="entry name" value="S-adenosyl-L-methionine-dependent methyltransferases"/>
    <property type="match status" value="1"/>
</dbReference>
<comment type="caution">
    <text evidence="7">The sequence shown here is derived from an EMBL/GenBank/DDBJ whole genome shotgun (WGS) entry which is preliminary data.</text>
</comment>
<gene>
    <name evidence="7" type="ORF">FHS92_000023</name>
</gene>
<dbReference type="SMART" id="SM00138">
    <property type="entry name" value="MeTrc"/>
    <property type="match status" value="1"/>
</dbReference>
<dbReference type="InterPro" id="IPR036804">
    <property type="entry name" value="CheR_N_sf"/>
</dbReference>
<dbReference type="InterPro" id="IPR000780">
    <property type="entry name" value="CheR_MeTrfase"/>
</dbReference>
<evidence type="ECO:0000256" key="3">
    <source>
        <dbReference type="ARBA" id="ARBA00022603"/>
    </source>
</evidence>
<keyword evidence="4 7" id="KW-0808">Transferase</keyword>
<dbReference type="GO" id="GO:0032259">
    <property type="term" value="P:methylation"/>
    <property type="evidence" value="ECO:0007669"/>
    <property type="project" value="UniProtKB-KW"/>
</dbReference>
<dbReference type="AlphaFoldDB" id="A0A841IYF9"/>
<dbReference type="PANTHER" id="PTHR24422:SF21">
    <property type="entry name" value="CHEMOTAXIS PROTEIN METHYLTRANSFERASE 1"/>
    <property type="match status" value="1"/>
</dbReference>
<keyword evidence="3 7" id="KW-0489">Methyltransferase</keyword>
<dbReference type="InterPro" id="IPR022642">
    <property type="entry name" value="CheR_C"/>
</dbReference>
<dbReference type="InterPro" id="IPR029063">
    <property type="entry name" value="SAM-dependent_MTases_sf"/>
</dbReference>